<dbReference type="AlphaFoldDB" id="A0AB34G7B3"/>
<comment type="caution">
    <text evidence="3">The sequence shown here is derived from an EMBL/GenBank/DDBJ whole genome shotgun (WGS) entry which is preliminary data.</text>
</comment>
<feature type="region of interest" description="Disordered" evidence="1">
    <location>
        <begin position="726"/>
        <end position="758"/>
    </location>
</feature>
<dbReference type="InterPro" id="IPR055334">
    <property type="entry name" value="PEX8-like"/>
</dbReference>
<dbReference type="EMBL" id="JAQHRD010000001">
    <property type="protein sequence ID" value="KAJ6446627.1"/>
    <property type="molecule type" value="Genomic_DNA"/>
</dbReference>
<dbReference type="Gene3D" id="3.30.430.10">
    <property type="entry name" value="Killer Toxin P4, subunit A"/>
    <property type="match status" value="1"/>
</dbReference>
<feature type="domain" description="Killer toxin Kp4" evidence="2">
    <location>
        <begin position="1055"/>
        <end position="1144"/>
    </location>
</feature>
<evidence type="ECO:0000256" key="1">
    <source>
        <dbReference type="SAM" id="MobiDB-lite"/>
    </source>
</evidence>
<reference evidence="3" key="1">
    <citation type="submission" date="2023-01" db="EMBL/GenBank/DDBJ databases">
        <title>The growth and conidiation of Purpureocillium lavendulum are regulated by nitrogen source and histone H3K14 acetylation.</title>
        <authorList>
            <person name="Tang P."/>
            <person name="Han J."/>
            <person name="Zhang C."/>
            <person name="Tang P."/>
            <person name="Qi F."/>
            <person name="Zhang K."/>
            <person name="Liang L."/>
        </authorList>
    </citation>
    <scope>NUCLEOTIDE SEQUENCE</scope>
    <source>
        <strain evidence="3">YMF1.00683</strain>
    </source>
</reference>
<dbReference type="Pfam" id="PF26001">
    <property type="entry name" value="Pex8"/>
    <property type="match status" value="1"/>
</dbReference>
<sequence length="1156" mass="127232">MPADRLLNTVLQYYQDVHDGPKTDQIIGTTTHLLTQLSNPLNLGVLTSQLLTAPAIWQRQDGPRTAMRIIGIYHTAAVRVHDNEIEQDKDRRTLAIAPPLREGGGLRCDEWTRAVVKGADDRSRRWQHLLVLTGVLMGMEGNDRRALSRGLRNTLEQAVVTAANLALEHNVEDGLLAAASIVTALNFAFPLLSDHYKSQINCSALLPMTTWAITGEEGFSDGEFLRAVARDTTEDAAHALHWPANSPSCQLLQHMDKQPLMASMGPLSKLAGFAVQHANDTAAVVHAQDALVVFTGRVLDNWTKTALSGIDPSFEDAYLTPETRQASWPVLWQTFRKLLFGTVAVLQAIVSRSLLDPNMLAHGMGPSIAAKSLHILRNLCFISSRHGNSSFQVYTFSYLTSIDVLTRDPVVCDGFLRELRPADVAPIPMTHLQRTLDLFYLNVAEHLPLTLSVDSCENLIVKPAMTYLSHEGPMSPSMVELFESAHSAILSVLSCPQHSPLTIKLTPFYIVKLFESFPHQISPRQFRVAFKTVMEIVSPPFPIAAMEPQLSETLLEMLRSSLPTASTAPLPPTPDTLSRNGEATEDEVPLSAQSALVMTLIDSLPFLPLPLVEEWLAITAQAMNDIADPRLRAPVKDRFWDVLVNGEMDVERSTIGVAWWGNITTIVDGTVMVTSVVTVMPCLSTTIGVPGQNDAQRGSGESTHGFEFETWTSGMPTATTLFRDAQTGRPVGSSSSDPLALASSGSSTAAQASTDGSPGLDMSSSLGFASLSLDIPVTDSYGTCERFIGTYYTGPSGFEHVNHGTWERSIANYFARPSGIELSSHSTCGHFISKYFAGPFGFEHICQNEYISHAYREDISIDEYEYQIRHRYTRIIDTEWSAFSYALFPPVFRGRGGVVPVRQRYQGDQHHDHDYDDTQQQQHQFREQHQSGCFVQQDPTRFCAERVPCSDPSVNGSFAAHAQCVGQDEVGRYWLGRCKCKSVDCPWVRPAANESEPANRASCEKLIVCVDADAPTPVCVEKPRMRFQGRVIALLLPLSVSVAKSERIMDKKTRAYLGKLVDDIPETATFKSGHHIACDTKHPKLGLGGVCVFLEGMKKPTASAHEVKDLWGAIESQTNCTLCSRVKLKGGDSDDSGYLKVDIVFKNHHCDGLCKD</sequence>
<organism evidence="3 4">
    <name type="scientific">Purpureocillium lavendulum</name>
    <dbReference type="NCBI Taxonomy" id="1247861"/>
    <lineage>
        <taxon>Eukaryota</taxon>
        <taxon>Fungi</taxon>
        <taxon>Dikarya</taxon>
        <taxon>Ascomycota</taxon>
        <taxon>Pezizomycotina</taxon>
        <taxon>Sordariomycetes</taxon>
        <taxon>Hypocreomycetidae</taxon>
        <taxon>Hypocreales</taxon>
        <taxon>Ophiocordycipitaceae</taxon>
        <taxon>Purpureocillium</taxon>
    </lineage>
</organism>
<feature type="compositionally biased region" description="Low complexity" evidence="1">
    <location>
        <begin position="732"/>
        <end position="757"/>
    </location>
</feature>
<evidence type="ECO:0000259" key="2">
    <source>
        <dbReference type="Pfam" id="PF09044"/>
    </source>
</evidence>
<dbReference type="Proteomes" id="UP001163105">
    <property type="component" value="Unassembled WGS sequence"/>
</dbReference>
<protein>
    <submittedName>
        <fullName evidence="3">Peroxin 8</fullName>
    </submittedName>
</protein>
<name>A0AB34G7B3_9HYPO</name>
<evidence type="ECO:0000313" key="4">
    <source>
        <dbReference type="Proteomes" id="UP001163105"/>
    </source>
</evidence>
<dbReference type="InterPro" id="IPR015131">
    <property type="entry name" value="Killer_tox_Kp4"/>
</dbReference>
<gene>
    <name evidence="3" type="ORF">O9K51_01400</name>
</gene>
<dbReference type="Pfam" id="PF09044">
    <property type="entry name" value="Kp4"/>
    <property type="match status" value="1"/>
</dbReference>
<feature type="region of interest" description="Disordered" evidence="1">
    <location>
        <begin position="688"/>
        <end position="709"/>
    </location>
</feature>
<accession>A0AB34G7B3</accession>
<evidence type="ECO:0000313" key="3">
    <source>
        <dbReference type="EMBL" id="KAJ6446627.1"/>
    </source>
</evidence>
<keyword evidence="4" id="KW-1185">Reference proteome</keyword>
<proteinExistence type="predicted"/>
<feature type="region of interest" description="Disordered" evidence="1">
    <location>
        <begin position="563"/>
        <end position="585"/>
    </location>
</feature>
<feature type="compositionally biased region" description="Polar residues" evidence="1">
    <location>
        <begin position="688"/>
        <end position="702"/>
    </location>
</feature>
<dbReference type="PANTHER" id="PTHR39214:SF1">
    <property type="entry name" value="MICROBODY (PEROXISOME) BIOGENESIS PROTEIN PEROXIN 8 (EUROFUNG)"/>
    <property type="match status" value="1"/>
</dbReference>
<dbReference type="PANTHER" id="PTHR39214">
    <property type="entry name" value="MICROBODY (PEROXISOME) BIOGENESIS PROTEIN PEROXIN 8 (EUROFUNG)"/>
    <property type="match status" value="1"/>
</dbReference>
<dbReference type="GO" id="GO:0005576">
    <property type="term" value="C:extracellular region"/>
    <property type="evidence" value="ECO:0007669"/>
    <property type="project" value="InterPro"/>
</dbReference>